<keyword evidence="2" id="KW-1185">Reference proteome</keyword>
<proteinExistence type="predicted"/>
<organism evidence="1">
    <name type="scientific">Oikopleura dioica</name>
    <name type="common">Tunicate</name>
    <dbReference type="NCBI Taxonomy" id="34765"/>
    <lineage>
        <taxon>Eukaryota</taxon>
        <taxon>Metazoa</taxon>
        <taxon>Chordata</taxon>
        <taxon>Tunicata</taxon>
        <taxon>Appendicularia</taxon>
        <taxon>Copelata</taxon>
        <taxon>Oikopleuridae</taxon>
        <taxon>Oikopleura</taxon>
    </lineage>
</organism>
<dbReference type="OrthoDB" id="9972026at2759"/>
<evidence type="ECO:0000313" key="1">
    <source>
        <dbReference type="EMBL" id="CBY24552.1"/>
    </source>
</evidence>
<reference evidence="1" key="1">
    <citation type="journal article" date="2010" name="Science">
        <title>Plasticity of animal genome architecture unmasked by rapid evolution of a pelagic tunicate.</title>
        <authorList>
            <person name="Denoeud F."/>
            <person name="Henriet S."/>
            <person name="Mungpakdee S."/>
            <person name="Aury J.M."/>
            <person name="Da Silva C."/>
            <person name="Brinkmann H."/>
            <person name="Mikhaleva J."/>
            <person name="Olsen L.C."/>
            <person name="Jubin C."/>
            <person name="Canestro C."/>
            <person name="Bouquet J.M."/>
            <person name="Danks G."/>
            <person name="Poulain J."/>
            <person name="Campsteijn C."/>
            <person name="Adamski M."/>
            <person name="Cross I."/>
            <person name="Yadetie F."/>
            <person name="Muffato M."/>
            <person name="Louis A."/>
            <person name="Butcher S."/>
            <person name="Tsagkogeorga G."/>
            <person name="Konrad A."/>
            <person name="Singh S."/>
            <person name="Jensen M.F."/>
            <person name="Cong E.H."/>
            <person name="Eikeseth-Otteraa H."/>
            <person name="Noel B."/>
            <person name="Anthouard V."/>
            <person name="Porcel B.M."/>
            <person name="Kachouri-Lafond R."/>
            <person name="Nishino A."/>
            <person name="Ugolini M."/>
            <person name="Chourrout P."/>
            <person name="Nishida H."/>
            <person name="Aasland R."/>
            <person name="Huzurbazar S."/>
            <person name="Westhof E."/>
            <person name="Delsuc F."/>
            <person name="Lehrach H."/>
            <person name="Reinhardt R."/>
            <person name="Weissenbach J."/>
            <person name="Roy S.W."/>
            <person name="Artiguenave F."/>
            <person name="Postlethwait J.H."/>
            <person name="Manak J.R."/>
            <person name="Thompson E.M."/>
            <person name="Jaillon O."/>
            <person name="Du Pasquier L."/>
            <person name="Boudinot P."/>
            <person name="Liberles D.A."/>
            <person name="Volff J.N."/>
            <person name="Philippe H."/>
            <person name="Lenhard B."/>
            <person name="Roest Crollius H."/>
            <person name="Wincker P."/>
            <person name="Chourrout D."/>
        </authorList>
    </citation>
    <scope>NUCLEOTIDE SEQUENCE [LARGE SCALE GENOMIC DNA]</scope>
</reference>
<dbReference type="Proteomes" id="UP000001307">
    <property type="component" value="Unassembled WGS sequence"/>
</dbReference>
<dbReference type="EMBL" id="FN653046">
    <property type="protein sequence ID" value="CBY24552.1"/>
    <property type="molecule type" value="Genomic_DNA"/>
</dbReference>
<name>E4XG12_OIKDI</name>
<dbReference type="AlphaFoldDB" id="E4XG12"/>
<sequence>MSYENKNQQKESFKFSQDMNLVPDVYVPAWKSNVKHQKHFNELCELSNTCDSTHCDTLFLNKRERLEKEEISTELPSRKLNHTKHSHLSKYNAFLRYRK</sequence>
<evidence type="ECO:0000313" key="2">
    <source>
        <dbReference type="Proteomes" id="UP000001307"/>
    </source>
</evidence>
<accession>E4XG12</accession>
<protein>
    <submittedName>
        <fullName evidence="1">Uncharacterized protein</fullName>
    </submittedName>
</protein>
<dbReference type="InterPro" id="IPR027965">
    <property type="entry name" value="SPMIP10"/>
</dbReference>
<dbReference type="PANTHER" id="PTHR35247:SF1">
    <property type="entry name" value="TESTIS-EXPRESSED PROTEIN 43"/>
    <property type="match status" value="1"/>
</dbReference>
<dbReference type="InParanoid" id="E4XG12"/>
<gene>
    <name evidence="1" type="ORF">GSOID_T00010420001</name>
</gene>
<dbReference type="PANTHER" id="PTHR35247">
    <property type="entry name" value="TESTIS-EXPRESSED PROTEIN 43"/>
    <property type="match status" value="1"/>
</dbReference>